<dbReference type="Pfam" id="PF02597">
    <property type="entry name" value="ThiS"/>
    <property type="match status" value="1"/>
</dbReference>
<dbReference type="GO" id="GO:1990133">
    <property type="term" value="C:molybdopterin adenylyltransferase complex"/>
    <property type="evidence" value="ECO:0007669"/>
    <property type="project" value="TreeGrafter"/>
</dbReference>
<dbReference type="GO" id="GO:0000166">
    <property type="term" value="F:nucleotide binding"/>
    <property type="evidence" value="ECO:0007669"/>
    <property type="project" value="UniProtKB-KW"/>
</dbReference>
<proteinExistence type="inferred from homology"/>
<dbReference type="AlphaFoldDB" id="A0A7I7R7H8"/>
<evidence type="ECO:0000256" key="1">
    <source>
        <dbReference type="ARBA" id="ARBA00022741"/>
    </source>
</evidence>
<sequence length="92" mass="9380">MPTPTDSSTGVSVTVRYFAAARAAAGTDSEAVSVPRGAGVGALAEDLAGRSERLAAVLRRCSYLRDGVAVRDHEAPLQPGETVDILPPFAGG</sequence>
<comment type="similarity">
    <text evidence="2">Belongs to the MoaD family.</text>
</comment>
<keyword evidence="5" id="KW-1185">Reference proteome</keyword>
<dbReference type="OrthoDB" id="4331766at2"/>
<dbReference type="InterPro" id="IPR044672">
    <property type="entry name" value="MOCS2A"/>
</dbReference>
<protein>
    <recommendedName>
        <fullName evidence="3">Molybdopterin synthase sulfur carrier subunit</fullName>
    </recommendedName>
</protein>
<accession>A0A7I7R7H8</accession>
<dbReference type="EMBL" id="MVHZ01000015">
    <property type="protein sequence ID" value="ORA99509.1"/>
    <property type="molecule type" value="Genomic_DNA"/>
</dbReference>
<dbReference type="Proteomes" id="UP000192320">
    <property type="component" value="Unassembled WGS sequence"/>
</dbReference>
<name>A0A7I7R7H8_9MYCO</name>
<dbReference type="RefSeq" id="WP_083026807.1">
    <property type="nucleotide sequence ID" value="NZ_AP022589.1"/>
</dbReference>
<dbReference type="PANTHER" id="PTHR33359:SF1">
    <property type="entry name" value="MOLYBDOPTERIN SYNTHASE SULFUR CARRIER SUBUNIT"/>
    <property type="match status" value="1"/>
</dbReference>
<evidence type="ECO:0000256" key="2">
    <source>
        <dbReference type="ARBA" id="ARBA00024200"/>
    </source>
</evidence>
<dbReference type="SUPFAM" id="SSF54285">
    <property type="entry name" value="MoaD/ThiS"/>
    <property type="match status" value="1"/>
</dbReference>
<dbReference type="GO" id="GO:0006777">
    <property type="term" value="P:Mo-molybdopterin cofactor biosynthetic process"/>
    <property type="evidence" value="ECO:0007669"/>
    <property type="project" value="InterPro"/>
</dbReference>
<reference evidence="4 5" key="1">
    <citation type="submission" date="2017-02" db="EMBL/GenBank/DDBJ databases">
        <title>The new phylogeny of genus Mycobacterium.</title>
        <authorList>
            <person name="Tortoli E."/>
            <person name="Trovato A."/>
            <person name="Cirillo D.M."/>
        </authorList>
    </citation>
    <scope>NUCLEOTIDE SEQUENCE [LARGE SCALE GENOMIC DNA]</scope>
    <source>
        <strain evidence="4 5">DSM 45633</strain>
    </source>
</reference>
<evidence type="ECO:0000256" key="3">
    <source>
        <dbReference type="ARBA" id="ARBA00024247"/>
    </source>
</evidence>
<dbReference type="Gene3D" id="3.10.20.30">
    <property type="match status" value="1"/>
</dbReference>
<evidence type="ECO:0000313" key="4">
    <source>
        <dbReference type="EMBL" id="ORA99509.1"/>
    </source>
</evidence>
<evidence type="ECO:0000313" key="5">
    <source>
        <dbReference type="Proteomes" id="UP000192320"/>
    </source>
</evidence>
<keyword evidence="1" id="KW-0547">Nucleotide-binding</keyword>
<comment type="caution">
    <text evidence="4">The sequence shown here is derived from an EMBL/GenBank/DDBJ whole genome shotgun (WGS) entry which is preliminary data.</text>
</comment>
<dbReference type="PANTHER" id="PTHR33359">
    <property type="entry name" value="MOLYBDOPTERIN SYNTHASE SULFUR CARRIER SUBUNIT"/>
    <property type="match status" value="1"/>
</dbReference>
<organism evidence="4 5">
    <name type="scientific">Mycolicibacter minnesotensis</name>
    <dbReference type="NCBI Taxonomy" id="1118379"/>
    <lineage>
        <taxon>Bacteria</taxon>
        <taxon>Bacillati</taxon>
        <taxon>Actinomycetota</taxon>
        <taxon>Actinomycetes</taxon>
        <taxon>Mycobacteriales</taxon>
        <taxon>Mycobacteriaceae</taxon>
        <taxon>Mycolicibacter</taxon>
    </lineage>
</organism>
<dbReference type="InterPro" id="IPR003749">
    <property type="entry name" value="ThiS/MoaD-like"/>
</dbReference>
<gene>
    <name evidence="4" type="ORF">BST33_13585</name>
</gene>
<dbReference type="InterPro" id="IPR016155">
    <property type="entry name" value="Mopterin_synth/thiamin_S_b"/>
</dbReference>
<dbReference type="InterPro" id="IPR012675">
    <property type="entry name" value="Beta-grasp_dom_sf"/>
</dbReference>